<accession>A0ABQ7JWY0</accession>
<dbReference type="Gene3D" id="2.160.20.80">
    <property type="entry name" value="E3 ubiquitin-protein ligase SopA"/>
    <property type="match status" value="1"/>
</dbReference>
<dbReference type="Pfam" id="PF05729">
    <property type="entry name" value="NACHT"/>
    <property type="match status" value="1"/>
</dbReference>
<evidence type="ECO:0000259" key="2">
    <source>
        <dbReference type="Pfam" id="PF23948"/>
    </source>
</evidence>
<organism evidence="3 4">
    <name type="scientific">Linnemannia gamsii</name>
    <dbReference type="NCBI Taxonomy" id="64522"/>
    <lineage>
        <taxon>Eukaryota</taxon>
        <taxon>Fungi</taxon>
        <taxon>Fungi incertae sedis</taxon>
        <taxon>Mucoromycota</taxon>
        <taxon>Mortierellomycotina</taxon>
        <taxon>Mortierellomycetes</taxon>
        <taxon>Mortierellales</taxon>
        <taxon>Mortierellaceae</taxon>
        <taxon>Linnemannia</taxon>
    </lineage>
</organism>
<dbReference type="InterPro" id="IPR027417">
    <property type="entry name" value="P-loop_NTPase"/>
</dbReference>
<dbReference type="SUPFAM" id="SSF52540">
    <property type="entry name" value="P-loop containing nucleoside triphosphate hydrolases"/>
    <property type="match status" value="1"/>
</dbReference>
<keyword evidence="4" id="KW-1185">Reference proteome</keyword>
<evidence type="ECO:0000259" key="1">
    <source>
        <dbReference type="Pfam" id="PF05729"/>
    </source>
</evidence>
<proteinExistence type="predicted"/>
<dbReference type="InterPro" id="IPR001646">
    <property type="entry name" value="5peptide_repeat"/>
</dbReference>
<dbReference type="Gene3D" id="3.40.50.300">
    <property type="entry name" value="P-loop containing nucleotide triphosphate hydrolases"/>
    <property type="match status" value="1"/>
</dbReference>
<dbReference type="SUPFAM" id="SSF141571">
    <property type="entry name" value="Pentapeptide repeat-like"/>
    <property type="match status" value="1"/>
</dbReference>
<evidence type="ECO:0008006" key="5">
    <source>
        <dbReference type="Google" id="ProtNLM"/>
    </source>
</evidence>
<dbReference type="PROSITE" id="PS00675">
    <property type="entry name" value="SIGMA54_INTERACT_1"/>
    <property type="match status" value="1"/>
</dbReference>
<reference evidence="3 4" key="1">
    <citation type="journal article" date="2020" name="Fungal Divers.">
        <title>Resolving the Mortierellaceae phylogeny through synthesis of multi-gene phylogenetics and phylogenomics.</title>
        <authorList>
            <person name="Vandepol N."/>
            <person name="Liber J."/>
            <person name="Desiro A."/>
            <person name="Na H."/>
            <person name="Kennedy M."/>
            <person name="Barry K."/>
            <person name="Grigoriev I.V."/>
            <person name="Miller A.N."/>
            <person name="O'Donnell K."/>
            <person name="Stajich J.E."/>
            <person name="Bonito G."/>
        </authorList>
    </citation>
    <scope>NUCLEOTIDE SEQUENCE [LARGE SCALE GENOMIC DNA]</scope>
    <source>
        <strain evidence="3 4">AD045</strain>
    </source>
</reference>
<dbReference type="EMBL" id="JAAAIM010000636">
    <property type="protein sequence ID" value="KAG0285748.1"/>
    <property type="molecule type" value="Genomic_DNA"/>
</dbReference>
<feature type="domain" description="NACHT" evidence="1">
    <location>
        <begin position="308"/>
        <end position="468"/>
    </location>
</feature>
<evidence type="ECO:0000313" key="3">
    <source>
        <dbReference type="EMBL" id="KAG0285748.1"/>
    </source>
</evidence>
<dbReference type="Proteomes" id="UP001194696">
    <property type="component" value="Unassembled WGS sequence"/>
</dbReference>
<evidence type="ECO:0000313" key="4">
    <source>
        <dbReference type="Proteomes" id="UP001194696"/>
    </source>
</evidence>
<dbReference type="InterPro" id="IPR056251">
    <property type="entry name" value="Arm_rpt_dom"/>
</dbReference>
<dbReference type="InterPro" id="IPR025662">
    <property type="entry name" value="Sigma_54_int_dom_ATP-bd_1"/>
</dbReference>
<dbReference type="InterPro" id="IPR007111">
    <property type="entry name" value="NACHT_NTPase"/>
</dbReference>
<protein>
    <recommendedName>
        <fullName evidence="5">NACHT domain-containing protein</fullName>
    </recommendedName>
</protein>
<name>A0ABQ7JWY0_9FUNG</name>
<comment type="caution">
    <text evidence="3">The sequence shown here is derived from an EMBL/GenBank/DDBJ whole genome shotgun (WGS) entry which is preliminary data.</text>
</comment>
<gene>
    <name evidence="3" type="ORF">BGZ96_010045</name>
</gene>
<dbReference type="Pfam" id="PF23948">
    <property type="entry name" value="ARM_5"/>
    <property type="match status" value="1"/>
</dbReference>
<dbReference type="Pfam" id="PF00805">
    <property type="entry name" value="Pentapeptide"/>
    <property type="match status" value="1"/>
</dbReference>
<sequence>MADHKVQDLSRVLEHEPLSAVLSGLKCTADHNLIYQACYAFQALQYVTADETVLQALLRHSTGMVDGLVKISAVLKLDLGPVLKGSLCESGRGILESMQEGLGSGQKMPWYSAIRAAYAFVQAGQLKDLKQFIYEAPCRRDSLFQWGICQLLGEIAVDTVWAATIRQQAVDLLGHLYRNDQDWGRDESVKSWMITILDNLGSASDQAVKNHALDLLQELDLDSTPRTQPSYLSRSLLPTPYSSLILAEVQEMPYVEYELYKLRLQRLEEKQLSVYIPPQAKPSLHAKDDELFPLMEKVQGFLVSDHQMMLILGDSGAGKSTFNRHLENQLWTEYKRGGPIPLFINLASIDEPQNDMVTKQLQFHNLNNDQIRDLKLHRQLVLICDGYDESQQLVNLHRTNFLNQPGQWSTKMVITCRSQYLGPSYRDLFKPQPLDRYNAGRQDLFQEAVIAPFSNEQIRSYVVQFMHDPNIRLVFDEGAAWSSEEYIDKLRAIPNLMDLVKNPFLLTLALSTLPKLVGSQQDLSSLRVTRVVLYDKFTEQWLETNKLRLQTSALSKEEQDVFELLLDDGFVANGINFQMRLSDSICKEQDGNPVVQYTHLRDKQTWKAEFFSPDPEVRLLLESCPLTWTGSQFRFVHRSVLEYFLSCVVYSSIYQDSEFDPQGDSDSTVTQTFDTNGPLFTRNLLKEQSIIQFLCDRVQQAPGFKQQLLAVIEQSKIDALAAIAAANAITILVRAGVHFNGADLRGVKIPSADLSDGQFDSVQFHGANLRGVNFTSSWLRKVDFGGAQMEGVQFGELPYLEVDETIWTCAYSPDGKVLALGLWMARSICLTQLPGKPSARWKDMMSTSFL</sequence>
<feature type="domain" description="Arm-like repeat" evidence="2">
    <location>
        <begin position="1"/>
        <end position="206"/>
    </location>
</feature>